<evidence type="ECO:0000313" key="3">
    <source>
        <dbReference type="Proteomes" id="UP000612808"/>
    </source>
</evidence>
<dbReference type="CDD" id="cd07361">
    <property type="entry name" value="MEMO_like"/>
    <property type="match status" value="1"/>
</dbReference>
<dbReference type="InterPro" id="IPR002737">
    <property type="entry name" value="MEMO1_fam"/>
</dbReference>
<dbReference type="PANTHER" id="PTHR11060:SF0">
    <property type="entry name" value="PROTEIN MEMO1"/>
    <property type="match status" value="1"/>
</dbReference>
<dbReference type="RefSeq" id="WP_203661537.1">
    <property type="nucleotide sequence ID" value="NZ_BAAAZM010000014.1"/>
</dbReference>
<dbReference type="NCBIfam" id="TIGR04336">
    <property type="entry name" value="AmmeMemoSam_B"/>
    <property type="match status" value="1"/>
</dbReference>
<name>A0A8J3JFL6_9ACTN</name>
<dbReference type="PANTHER" id="PTHR11060">
    <property type="entry name" value="PROTEIN MEMO1"/>
    <property type="match status" value="1"/>
</dbReference>
<reference evidence="2" key="1">
    <citation type="submission" date="2021-01" db="EMBL/GenBank/DDBJ databases">
        <title>Whole genome shotgun sequence of Actinocatenispora rupis NBRC 107355.</title>
        <authorList>
            <person name="Komaki H."/>
            <person name="Tamura T."/>
        </authorList>
    </citation>
    <scope>NUCLEOTIDE SEQUENCE</scope>
    <source>
        <strain evidence="2">NBRC 107355</strain>
    </source>
</reference>
<dbReference type="AlphaFoldDB" id="A0A8J3JFL6"/>
<gene>
    <name evidence="2" type="ORF">Aru02nite_48870</name>
</gene>
<sequence>MGPEVRPSAVAGRFYPGRSDGLRELVDRLMSTVDVPDGEPLAPAYVVPHAGYRFSGPTAALVYARLRAHADEISRVLLVGPAHHVRLRGCAVSTVDEWRTPLGTVPLDPALRDTLVDGGHAQPDDAPHAPEHSLEVQVPFLQRALRPGTPFVPVVTGPAAADEVADLLAAASGDGTVLICSTDLSHYQPDAVARDQDAATVRAVTERAPDRIGVRDACGVFALRGLTALAARRDWTPTLLGYATSADTLGPPERVVGYAALAVR</sequence>
<organism evidence="2 3">
    <name type="scientific">Actinocatenispora rupis</name>
    <dbReference type="NCBI Taxonomy" id="519421"/>
    <lineage>
        <taxon>Bacteria</taxon>
        <taxon>Bacillati</taxon>
        <taxon>Actinomycetota</taxon>
        <taxon>Actinomycetes</taxon>
        <taxon>Micromonosporales</taxon>
        <taxon>Micromonosporaceae</taxon>
        <taxon>Actinocatenispora</taxon>
    </lineage>
</organism>
<dbReference type="EMBL" id="BOMB01000028">
    <property type="protein sequence ID" value="GID13998.1"/>
    <property type="molecule type" value="Genomic_DNA"/>
</dbReference>
<comment type="caution">
    <text evidence="2">The sequence shown here is derived from an EMBL/GenBank/DDBJ whole genome shotgun (WGS) entry which is preliminary data.</text>
</comment>
<dbReference type="Pfam" id="PF01875">
    <property type="entry name" value="Memo"/>
    <property type="match status" value="1"/>
</dbReference>
<dbReference type="Proteomes" id="UP000612808">
    <property type="component" value="Unassembled WGS sequence"/>
</dbReference>
<comment type="similarity">
    <text evidence="1">Belongs to the MEMO1 family.</text>
</comment>
<protein>
    <submittedName>
        <fullName evidence="2">MEMO1 family protein</fullName>
    </submittedName>
</protein>
<proteinExistence type="inferred from homology"/>
<evidence type="ECO:0000256" key="1">
    <source>
        <dbReference type="ARBA" id="ARBA00006315"/>
    </source>
</evidence>
<dbReference type="Gene3D" id="3.40.830.10">
    <property type="entry name" value="LigB-like"/>
    <property type="match status" value="1"/>
</dbReference>
<keyword evidence="3" id="KW-1185">Reference proteome</keyword>
<accession>A0A8J3JFL6</accession>
<evidence type="ECO:0000313" key="2">
    <source>
        <dbReference type="EMBL" id="GID13998.1"/>
    </source>
</evidence>